<dbReference type="EMBL" id="BOOQ01000036">
    <property type="protein sequence ID" value="GII48858.1"/>
    <property type="molecule type" value="Genomic_DNA"/>
</dbReference>
<protein>
    <submittedName>
        <fullName evidence="2">Uncharacterized protein</fullName>
    </submittedName>
</protein>
<keyword evidence="3" id="KW-1185">Reference proteome</keyword>
<evidence type="ECO:0000313" key="2">
    <source>
        <dbReference type="EMBL" id="GII48858.1"/>
    </source>
</evidence>
<keyword evidence="1" id="KW-0472">Membrane</keyword>
<feature type="transmembrane region" description="Helical" evidence="1">
    <location>
        <begin position="7"/>
        <end position="24"/>
    </location>
</feature>
<evidence type="ECO:0000256" key="1">
    <source>
        <dbReference type="SAM" id="Phobius"/>
    </source>
</evidence>
<reference evidence="2" key="1">
    <citation type="submission" date="2021-01" db="EMBL/GenBank/DDBJ databases">
        <title>Whole genome shotgun sequence of Planotetraspora silvatica NBRC 100141.</title>
        <authorList>
            <person name="Komaki H."/>
            <person name="Tamura T."/>
        </authorList>
    </citation>
    <scope>NUCLEOTIDE SEQUENCE</scope>
    <source>
        <strain evidence="2">NBRC 100141</strain>
    </source>
</reference>
<keyword evidence="1" id="KW-0812">Transmembrane</keyword>
<organism evidence="2 3">
    <name type="scientific">Planotetraspora silvatica</name>
    <dbReference type="NCBI Taxonomy" id="234614"/>
    <lineage>
        <taxon>Bacteria</taxon>
        <taxon>Bacillati</taxon>
        <taxon>Actinomycetota</taxon>
        <taxon>Actinomycetes</taxon>
        <taxon>Streptosporangiales</taxon>
        <taxon>Streptosporangiaceae</taxon>
        <taxon>Planotetraspora</taxon>
    </lineage>
</organism>
<dbReference type="Proteomes" id="UP000644610">
    <property type="component" value="Unassembled WGS sequence"/>
</dbReference>
<sequence length="55" mass="5486">MATILKVTQNALMGVVAIALTAGWRPVGVFAAATVVNVVLALGLAALLFGGFSVT</sequence>
<dbReference type="RefSeq" id="WP_239095164.1">
    <property type="nucleotide sequence ID" value="NZ_BAAAKY010000016.1"/>
</dbReference>
<name>A0A8J3XTW5_9ACTN</name>
<accession>A0A8J3XTW5</accession>
<comment type="caution">
    <text evidence="2">The sequence shown here is derived from an EMBL/GenBank/DDBJ whole genome shotgun (WGS) entry which is preliminary data.</text>
</comment>
<gene>
    <name evidence="2" type="ORF">Psi02_52820</name>
</gene>
<dbReference type="AlphaFoldDB" id="A0A8J3XTW5"/>
<evidence type="ECO:0000313" key="3">
    <source>
        <dbReference type="Proteomes" id="UP000644610"/>
    </source>
</evidence>
<keyword evidence="1" id="KW-1133">Transmembrane helix</keyword>
<feature type="transmembrane region" description="Helical" evidence="1">
    <location>
        <begin position="30"/>
        <end position="52"/>
    </location>
</feature>
<proteinExistence type="predicted"/>